<proteinExistence type="predicted"/>
<gene>
    <name evidence="3" type="ORF">CEE69_07475</name>
</gene>
<feature type="domain" description="Cadherin" evidence="2">
    <location>
        <begin position="6834"/>
        <end position="6928"/>
    </location>
</feature>
<comment type="caution">
    <text evidence="3">The sequence shown here is derived from an EMBL/GenBank/DDBJ whole genome shotgun (WGS) entry which is preliminary data.</text>
</comment>
<dbReference type="SUPFAM" id="SSF51126">
    <property type="entry name" value="Pectin lyase-like"/>
    <property type="match status" value="1"/>
</dbReference>
<dbReference type="SMART" id="SM00710">
    <property type="entry name" value="PbH1"/>
    <property type="match status" value="12"/>
</dbReference>
<accession>A0A2G1WAG8</accession>
<dbReference type="GO" id="GO:0004553">
    <property type="term" value="F:hydrolase activity, hydrolyzing O-glycosyl compounds"/>
    <property type="evidence" value="ECO:0007669"/>
    <property type="project" value="InterPro"/>
</dbReference>
<reference evidence="3 4" key="1">
    <citation type="submission" date="2017-06" db="EMBL/GenBank/DDBJ databases">
        <title>Description of Rhodopirellula bahusiensis sp. nov.</title>
        <authorList>
            <person name="Kizina J."/>
            <person name="Harder J."/>
        </authorList>
    </citation>
    <scope>NUCLEOTIDE SEQUENCE [LARGE SCALE GENOMIC DNA]</scope>
    <source>
        <strain evidence="3 4">SWK21</strain>
    </source>
</reference>
<dbReference type="InterPro" id="IPR040853">
    <property type="entry name" value="RapA2_cadherin-like"/>
</dbReference>
<feature type="region of interest" description="Disordered" evidence="1">
    <location>
        <begin position="7506"/>
        <end position="7533"/>
    </location>
</feature>
<evidence type="ECO:0000256" key="1">
    <source>
        <dbReference type="SAM" id="MobiDB-lite"/>
    </source>
</evidence>
<feature type="region of interest" description="Disordered" evidence="1">
    <location>
        <begin position="1"/>
        <end position="21"/>
    </location>
</feature>
<sequence>MTQRRNLRRRGSSSTQPRRLHHQTLERRELLAAEIISGPRLVSVAANTGSQFDLNDNNVLSVAPSELTFRFDGGSQVDGNTLDGIRFVAAGGDGTFDSEDFNDPIQPGFLGFEGDQSGGRVVVARFAETLADDRYRIVISGYDDTTTGVVALRDASGQAVTPAVPDDPQRPAVNIDFEIEVGPKVVAVVPQPITLNGTSRVQARDQVHVYFNDDPLSNLNAGVVRSTDTVLLPVVNPDFYKLIFTNDTVENTDDPVYAPTLVEYDPALNRATLTFDSDLSELPDVVNGGDTLLGPQSNSGSGTFRLRIGRGDAIPASPSDVTALELPDTFSDAQALGTNFGGGSQSVLVDGGLIQSTTDVIPNWPGAFDAAGLRDYAREAQLTQQIDTTTGINIYPYNFAELYGTGTQGQKLSNAITEAQKQRVREVLDLYSKRMGVQFVETEDSGLQFVTGDLQAVVLTADTGAGEGTPYSLYRVNEKDPSRGVLVMDAGEPWFDGYGLSPDNRPSWFVEALRGVGNVIGIGDLFEQPDGVAAGGSSPDEPNSEFFSDFAGNSFPNLPTEPEFLSQSDITLGQALHRPESDDVDFYSFSVTETGRITAETFAQRLDDSSLLDTLVKLYRVVPASGSNPITYELVASNDDFFSNDSLVSVDVSAGDYVLGVSSTGNDAYNGEVEGSALGGRTEGTYQLRVTFKPDSNNTITDTAGSRLDGDADGVEGGEFNFWFRTAREVSAADEPRVLYVLKDADGDDTNDGSFATPLRTIDRAFELSRPGDIVRLLPSAGADNLISTVEDNPAYEIGRGGTGDRALEDGDVFEVPKGVTVMVDAGAILKLRTAKISVGSESVDEDRSLAALQVLGTPVLVDSNGVATDGGEVFFTSFDDPTIGIDNNPLPTVPSTGHWAGVEFRNDFDFAEGRPVWETEGIFLDYVSHANMQYGGGKIDTNAPVVTPLQMHESRPTLIYNTIMNSADAAISADPDSFRETNFHSPRYQSVASFTSDYGRVGPEIAGNTLINNTINALFVRVDTPAAGQLQPMTVSGRFDDHDIVHAISEVLTIEGNPGGPLLLEDRPDVLSVTVQTSTAGGSLADGLYDYVMTYVTEDGNESLVSLATRSVSSTTGAVRLSNLPSAPSEFAGRNLYRRDLSAPVGVIRYELVTQLDRRATFYLDDGTTRGGILAGEQSPDLGGITTNTVPGLVGISELVENQAYDYRMTFVDPYGGESRASAASAMQVVSRNDGIFLDDLPPTAEGFVGRNLYRSTPITGEYVLVARLMLDETSFQDNGLTSFSATSLLGETLGNDADGGTKLLPRYDARLTIDPGIIVKSESARIEATFGADFYAEGNDGNKVIFTSRSDDTYGAGGTFDSNNNGASTGTPGDWGGLIFRQDTTASLDFAEVRFGGGTSPVEGGFTEFNALEILQADVRVANSTFTRNADGFASTSTREGRGFNDESVIFVRGSQPVILNNVIADNEGAAISINPDALNFDDVLDTGRSTGSSSIIATDLDNQGPLIAGNMLDLNTLNGLRVRSEVITTDSVWDDTDIVHIVEGSVVSMTNHFYGALRLKSDVGQSLVVKFGPNGTLVGSGRPLDITDRIGGTLQVIGTPGNPVVLTSLNDVTVGAGYTPDGRALLQTAANATDPAAGDWQGLQLEAYVNDRNVAYVLENERALASDITINATPDDAQVIGDLAEHEYAGDENERLGFNVRGTLATPQDQDVYRFTATGGTELFIDIDETSFGLDTVVELINVNEDVVASSNNSFSELTDAEVSTTDQTKLYANPNLPNGVSVDDVRPLYQLGTGSVESPNALDAGFRVVLPGDTQRDNTYYVRVRTLNQKTDGQYQLSLRLRETDETAGSTVQLADIRYATDAIAVTGAPLHSPLAGDVGEEVRYIDPTPANRNSGDEQTLETENNRLGFTTGNAQTVGNLLTSDRGSLVITGEIGNIDSTNLDVRIEDVDVYRVDLFAQQISPDVFDSENRFVTTTFDIDYADALGRVNSTISVYNAAGQLILHSRDSNIADDQGSPLNGVDMSNLDAGSAGVLDAYIGPVQLPEGTYYVAVSGEVAVPESLDQFFNPDSANPLTRLMPINSVRRIAEDRLEVSSTIADGDEFRSIESRFLDYTAEAPIVEPIFDSASVVPYSFDDIRLFVSLDGSISGNNNSVLVSVNPFNGQVDRLIGQSGQPTGDLAIRRDGELFSYSLGPQSGPENNGNVGNFLNISPFDGAASNVGDDGVSYLRNNQAGADLEADPNAQLDINAMAFQAGPTGTSINTSAVSDNERFFLVGERDNNGRGEIPDELTRNILYQAVASNGQITSLGSTDTDAHRNFDGTIPYRPFYGTTSADVEHGVIDTGFIYDTGGDGGDITGLAYIPGGLGNQTLLATTDLGGIHSFNPNDTIPAPQDNVELTGYNRVIQTTYYGRVVADSNHTGAPFDFTTGEQYPVFESMTFGPQTVENGRLQQIVFAATDDGWLYALQLDGQSIKPANVFYNGRSAIEMQFSSGLSVGDGAREVTGIAFSNLQNNPWHITTDRRDDDGHGLFFDDSQTRIDTTGGASLYYGFEVTSDAADNTIARADGDALGQIAPGGSQGSVVSRPFDLSEINPADKPTLYFSYFIDVEADDDYTRTRDQSDSFRVFGAGDDGEWKLLATNNNYRELAFYDEYDYFNETGVVVQEIFDDGNDWRQARIDVSPLAGSENVQIRFDFSTSGSMRTHFGSINVSGTAGKNLVDGEVISFLDNDIFTDFSVAIQDPDLFDAYTSLNSLQYSYLYETVLGRDVVFPSGADLEIGDQIAVTGPNGPTIITFTTAPSSTPKPLNEVIFDVGMTADDVARAVVASVDTSLAPYFESDGKVSFRGASDVLVDANIAAGQSNPTDIDTTATRVIVPTEATFEVGEQILVTGPDGIVTTLTYTNVDNSIPPNTFVAGEIYVDPFDTKQAIAAKIVEQLPTNTQAYVDSSGDIVFLDPNTDADFIAAPTAITIVEEAANEARIEVQIPNGASIADGEQITFVDTDGASYTIQFADSGLPDLIGDQIIPFSDDNAGTAGSTLARRILQDLPTNFSAVVNGNTLSVAANSVTPSSGTTSITVAPVTETDVIWDFNIPSGDLLHHGEEITIFGGFQTTTITFVREGLSVANPGEIQIYFNRLSTPDELGSDIVLALNEISNNFQAYLDQNADGFRLAGNVAFAFLDSATTATTLAESSIETYAIPITLPKGSEIIPGESFTVFRKDDPFSLNSQTYTFVTTPPANQFEIFYDVNDTADALARRVVAAIDSELQGVIVNEREVHLLNAKSVELSDTDSLVVSFATVVNPDVNAPFDTRPTPIQVTVNQTGNEVAEQMRKAFAEGFGRMASVATGFDEIAASDQYPIYGGDTIRLYNAMATDIGSYGVSQMETFVGTSMPGDEFGTGESSAYATNQIRTAGAATNQVEGVYIDDIIIGLAERGEMVVNAPVNNTNYVFDPAILPDSHPQSVQPERQNETLVGPYSLEIRTADDYGVPQDYDPINLVLNEQISSGRSFDSNDRLADGAVTLIAPAGFTLIDVGTSLDSTVTESDTFVLDDGTRQLTFEFDSILDSNGVETGNVRVPFDPSGTDPADVARAIRDAINSPQVQNVLAITAATSDSAEQGVSSSSRVELFGNAITLNPSGGRFIKMDLVAEETSAGIATSRRIAVVDHDEDTVDYVNFFDQLAQSSVTGFVNGDVDTFVGIGKIGDAVNLGVSPNNIVDDLIVLPSDPLNDTDSVRIYLSAGQSIDIDVDSLGFTKAGDALELPVISVLNAGANFDINANFLGLSGFVPTTAPGETIGGAFLNFTAPTNGFYDVVVSNSAVFGGAPISVTDQQFGEYQLTIRPNADASARVPDRDVLMVDYQFGITDVNRTDDQGQIIISSNFISNSANYGISATLGDRGQGNTTNGATQDTLPGSARLLRNENPTGLIPGAVIINNVVSNSGTGGILFGGGTFDDGESPAPNLFGRIVNNTVVNTGGGDGITVDGRANPTLLNNVISGFDVGIQVDTTTSGNTVVGGNAFHENGTDSTLPIASSSIVIADGTALFQDPSRSLYIPVENSPVIDSSFASLPDRNSFFNTVKNPVGISASPIIAPAFDAYGQPRVDGQSSGSGGAGANVFIDRGALDRADDGRPVALLINPFDADGVEAAAQNVTSGDTDPGSSFVRLTNTEQTVEFFEIQLVDPSGTGPDPDTITVDSVLLTENGRRLLPDRDFTFGYSANSRTIRLTPLAGLWRQDAVYEITLNNQPRIAFDTVSGDQISDGDQVTVVDAAGRPTVFEFESGISVTVPQTSTLTILDVTSGFNDRDVFTITAPDGTSQSFEINLTGSTAAGNVAVELAGVGNIADIRDQILAAINSVHAGSGQTHAQRLDLAPVAIGFDSIQLGTLSGHTVTLGTGGSTVAGMELNGTTDGVESGQSFLYTNNGTTVEFVFDDSNSFVETETMRQVPIARTSTPDEIAQAIVTAVGDVTLGLDSAQVTGDGSVLLGGLASDVLDITNSQLSRSGMPGVTESLSLTVPAGQTGADVDGTTFTLDVGGVATTFRFTTDASLTSPDRLILIGGGDDAAALATKAAAVVSAVYPDELAPVVSGNSIKLNEASSIVPAGEVRTVTTISPETSGLVVSGISGGAVPVEFLPSATFSEASVAATLQRTILNANLGLEIFAPGGGTLLIDGANAVTAQFTRDGVVDVTGLSIPAVSDLAGNPVRETRVNDETRFTIIMPEVRFDFGDAPASYATLLESPLNSSIPGNGARHAVISDGTSIQLGSSIDTEADGTPSNSATNDVIGDDVTIPISASSAAVSVSLSTDTDIIDIEITSMPTVRDTITLVVGPQSFTFEFLDAATNPSPGNIPVLFNTGNSLREIEIALLTAIRPQLDFTGGGVDALTHPTNAEGIRVRAIDDEDGVSIVRFDDGLNFFRVFGEPGAGGQVLTSLNADQVLGFLNPFDEAGTDIAVDVVGGGLLNGWIDFDRNGVFDDDEHVLSNVPVTTGTNIVNVTTPLTVGGLPFDTWARFRVNDAGNIGPDGVAIGGEVEDYLVSVLPIPLPEPEPRSYTAFEDATLDVDASQGLISAANRAGQLLPVRYFVVDEPTNGTLEIDTDAGDDLSGSFRYVPDPDFYGIDTFTYRLSTQQNLGNIDCDVDAGDPPVCGTVTVNVVPENDAPGATDQSFVMVEATATNGGSPLTISAAELIAGSTPDADAQFNLGSSTDVQDEPNQTVFVHSITAGGTTINKDNRFAEASTPEGGKLTATFNPTNEWITEITYTPAADFNSDNGTVAGGLSVDAFTFTLIDNGISELPSDLETNLNASLSQAERDVLGIANGVRDQFDAIGPISQPATARIRVTPQNDAPVLAADYVGLTDANGNANTDYTGFFTGAVPTPTEDTVLVFPTAYLTRNDMAGPTDATDENSGTNNNDAPVVVTAVALVDPTQGTLTLDPNTNEVTFLPAPDVYGEIEFTYTATDNGINEDTSVGDVSDDTDRGNRNPAGISVTQSATIFVEPVNDAPVAYDRFATTVEDTPLTISDVMLLDGVNVTPSAIVATTSAVTMADADQLRDGETLIVTAGNGRRVVVEFNTTGIASIGSDRVVQFADGETADVLATRLELTLRSLGFGGTVSGATVNFDASGQLSFVAGQNAVVVDSAAGRITVPEGGLIADGEIVTVTDNAGTPTRFAFTKTGSVLVSGAIPVSISDTSTAEEAATALADAMLLAGFGAVETAGTQQEFRVRMDSVASISVNRAGAGLVPDGSDVIVPAGTGIQAGDALIVELLDGTLVVAEFQTGTTLIDPNAVLVQYSMGDTRAEISAALEAALISQSVNAQSVTLTSSQIDTVDIVSVDPTGTAITFNGTDIVLPVIGDLVSGETFSLTDENGVVRRIELNTTGTLTAGNDAVVQYDAAGSIDDVAITLADVLRTLDIGATASGNSVTLLTSNAITESLSPTSIAFSGTNILVPSGDRLIDGERFEITDNAGTTHVVEFNLSGQQTAGANVIVPFTVADSSDIVATTLQEQLRAAGIGALADSSALGVPAGQSLVSLQLVSAIRMGELTDASGMFDNRLGAPFNEDEQSLRIVSFSTPGGNAIEINSVPAGATTATIDSDAGGTYTFTVETIQVAGQDRRYFSGVTFDPAENYNSELPFAARELLLYTVEDDAFTRITSPAQTRQDINAIRRSVNAGTITITVDPVNDAPVFNNDLSTVDVLERDDLSTTTVEDFLTEIFSATSTASDELLSQIVTGFEVRLIADPNGVLASLPVVNYVGGDTEASLTVAPNPDKVGQATFELYPVESGIAPSQIPATTFTVNVRPVNDAPRIRTGLTGDAVPNDPDEAYSISGITDTDGDGFDDQAVIQYTLREDNTQPTGSSDPANAVTTGNYFIPLSRAIPEALVQVGSYQRIGLLDIYTVGADNEDQSLSVGFPTGGPQQLELFDFPDRTVLGGTLTPKFEGNLLIGLEYTPPVDFNNAIDPSTPFDSFEFEVRDDFPGDGETYSSDTGTLVQDRRTSTSIVQLNLNPVNDRPQFVANDLSYEVAEDGAPQRINNFAVGIAAGPPLSAFDEVDFINGQDVRFTVKTLSFLDDELQDFFIDGPEISDNGVLTFQPQADVYGTFEFEVVLTEILPGSNQQENSTRGDLRSSLPVTLTIDVQPVNDRPFIKPEFSAPGTNPLDFSLSEDGTFDVLVNGDGTSPGLLDVFDVGPANELADNTPGGNQTLSLTTPIPVTTAEGGTLQSVTENGVITRFTYTPRANFVGTDSFIYTVTDDGVTVPVGNNGQPINEPRIASGTVTFEVFAVNDAPQFSGAGDVTSNEDQNDGGGRGSVVIENWATNVQAGPPGADDEIGTNAGGQPLEFEIIQTSNNPELFDVAPTASIDSEGNATLTYVTAEDLNGSATFTVQLFDEGPNDAGNGDINASTIRTFTITVDPVNDAPTFTAGPTVRVQEDRGPYTTQWATNISPGPIDESNQSVSFEVSTVNSADTALFTQDGQPAISPDGILTFTPALNANGAVDLQVVARDSEGLAGTPITLRVNIQPVNDFPAPAPDSFTTDEDTIRVISAAELLANDVDVDLNDTDPDELQIVMSSPQFSLRGALVTFDPVTQTITYDPTVSSELQGLKPSSAPLNDSFSYAVADRAGASATPIRTSNSVLVSVSVTGVNDGPVTEPDVPTLQSPGSTVIRVLDNDVDVDGVIDPSSLTVTKQPAFGSVSIDPVEGTITYTPFTNFPGNDEFRYIVADDEGAFSTEETVTISPNAAPVGRDSVRSGFLNEAITIDISNNFTDADGLDFSSIQIERQPLAGEVQNVGDGTLRYIPAAGYTGRDSFDYSIADSEGRRSGLATVSLQVVISRLQNPDMNTDVNDDGEVSALDALLIINHLNRFSSFPSDYTPTVDEDLDVSQGDNGRPSASQPGRYYDVSGDLRISSLDALQVINELNRRDSGGNESEPLGEPIVASANVEVTGDGVAAAVSTSNVSTNGSASPASGEPLIEVLFESDKVVGQSSADVGDDVLDSIASANSDGEEGSSSSGERSKSLQSAVDAAMAKLL</sequence>
<evidence type="ECO:0000313" key="4">
    <source>
        <dbReference type="Proteomes" id="UP000225740"/>
    </source>
</evidence>
<protein>
    <submittedName>
        <fullName evidence="3">Cell surface protein</fullName>
    </submittedName>
</protein>
<dbReference type="NCBIfam" id="NF012211">
    <property type="entry name" value="tand_rpt_95"/>
    <property type="match status" value="3"/>
</dbReference>
<dbReference type="Pfam" id="PF17963">
    <property type="entry name" value="Big_9"/>
    <property type="match status" value="3"/>
</dbReference>
<dbReference type="InterPro" id="IPR002105">
    <property type="entry name" value="Dockerin_1_rpt"/>
</dbReference>
<evidence type="ECO:0000259" key="2">
    <source>
        <dbReference type="PROSITE" id="PS50268"/>
    </source>
</evidence>
<dbReference type="GO" id="GO:0007156">
    <property type="term" value="P:homophilic cell adhesion via plasma membrane adhesion molecules"/>
    <property type="evidence" value="ECO:0007669"/>
    <property type="project" value="InterPro"/>
</dbReference>
<dbReference type="GeneID" id="90608044"/>
<feature type="compositionally biased region" description="Polar residues" evidence="1">
    <location>
        <begin position="7392"/>
        <end position="7402"/>
    </location>
</feature>
<feature type="compositionally biased region" description="Basic residues" evidence="1">
    <location>
        <begin position="1"/>
        <end position="11"/>
    </location>
</feature>
<dbReference type="Pfam" id="PF20009">
    <property type="entry name" value="GEVED"/>
    <property type="match status" value="1"/>
</dbReference>
<feature type="region of interest" description="Disordered" evidence="1">
    <location>
        <begin position="7384"/>
        <end position="7406"/>
    </location>
</feature>
<evidence type="ECO:0000313" key="3">
    <source>
        <dbReference type="EMBL" id="PHQ36023.1"/>
    </source>
</evidence>
<dbReference type="GO" id="GO:0000272">
    <property type="term" value="P:polysaccharide catabolic process"/>
    <property type="evidence" value="ECO:0007669"/>
    <property type="project" value="InterPro"/>
</dbReference>
<organism evidence="3 4">
    <name type="scientific">Rhodopirellula bahusiensis</name>
    <dbReference type="NCBI Taxonomy" id="2014065"/>
    <lineage>
        <taxon>Bacteria</taxon>
        <taxon>Pseudomonadati</taxon>
        <taxon>Planctomycetota</taxon>
        <taxon>Planctomycetia</taxon>
        <taxon>Pirellulales</taxon>
        <taxon>Pirellulaceae</taxon>
        <taxon>Rhodopirellula</taxon>
    </lineage>
</organism>
<dbReference type="InterPro" id="IPR045474">
    <property type="entry name" value="GEVED"/>
</dbReference>
<feature type="compositionally biased region" description="Low complexity" evidence="1">
    <location>
        <begin position="7508"/>
        <end position="7529"/>
    </location>
</feature>
<dbReference type="Gene3D" id="2.60.40.2810">
    <property type="match status" value="1"/>
</dbReference>
<dbReference type="InterPro" id="IPR002126">
    <property type="entry name" value="Cadherin-like_dom"/>
</dbReference>
<dbReference type="OrthoDB" id="247526at2"/>
<dbReference type="GO" id="GO:0016020">
    <property type="term" value="C:membrane"/>
    <property type="evidence" value="ECO:0007669"/>
    <property type="project" value="InterPro"/>
</dbReference>
<dbReference type="InterPro" id="IPR011050">
    <property type="entry name" value="Pectin_lyase_fold/virulence"/>
</dbReference>
<feature type="domain" description="Cadherin" evidence="2">
    <location>
        <begin position="6928"/>
        <end position="7038"/>
    </location>
</feature>
<dbReference type="EMBL" id="NIZW01000004">
    <property type="protein sequence ID" value="PHQ36023.1"/>
    <property type="molecule type" value="Genomic_DNA"/>
</dbReference>
<dbReference type="Pfam" id="PF00404">
    <property type="entry name" value="Dockerin_1"/>
    <property type="match status" value="1"/>
</dbReference>
<dbReference type="Proteomes" id="UP000225740">
    <property type="component" value="Unassembled WGS sequence"/>
</dbReference>
<dbReference type="PROSITE" id="PS50268">
    <property type="entry name" value="CADHERIN_2"/>
    <property type="match status" value="2"/>
</dbReference>
<name>A0A2G1WAG8_9BACT</name>
<dbReference type="Pfam" id="PF17803">
    <property type="entry name" value="Cadherin_4"/>
    <property type="match status" value="1"/>
</dbReference>
<keyword evidence="4" id="KW-1185">Reference proteome</keyword>
<dbReference type="InterPro" id="IPR012334">
    <property type="entry name" value="Pectin_lyas_fold"/>
</dbReference>
<dbReference type="Gene3D" id="2.60.40.3440">
    <property type="match status" value="2"/>
</dbReference>
<dbReference type="RefSeq" id="WP_099260104.1">
    <property type="nucleotide sequence ID" value="NZ_NIZW01000004.1"/>
</dbReference>
<dbReference type="Gene3D" id="2.160.20.10">
    <property type="entry name" value="Single-stranded right-handed beta-helix, Pectin lyase-like"/>
    <property type="match status" value="1"/>
</dbReference>
<dbReference type="GO" id="GO:0005509">
    <property type="term" value="F:calcium ion binding"/>
    <property type="evidence" value="ECO:0007669"/>
    <property type="project" value="InterPro"/>
</dbReference>
<dbReference type="Gene3D" id="2.60.120.380">
    <property type="match status" value="2"/>
</dbReference>
<dbReference type="InterPro" id="IPR006626">
    <property type="entry name" value="PbH1"/>
</dbReference>